<keyword evidence="1" id="KW-0472">Membrane</keyword>
<sequence>MPDKTGIIFSSIYFIQYFIFSFLNLFFTSFMFKFFSICIKCSFILLTFFNSFSFVDKSLE</sequence>
<reference evidence="2 3" key="1">
    <citation type="journal article" date="2017" name="BMC Genomics">
        <title>Genome sequencing of 39 Akkermansia muciniphila isolates reveals its population structure, genomic and functional diverisity, and global distribution in mammalian gut microbiotas.</title>
        <authorList>
            <person name="Guo X."/>
            <person name="Li S."/>
            <person name="Zhang J."/>
            <person name="Wu F."/>
            <person name="Li X."/>
            <person name="Wu D."/>
            <person name="Zhang M."/>
            <person name="Ou Z."/>
            <person name="Jie Z."/>
            <person name="Yan Q."/>
            <person name="Li P."/>
            <person name="Yi J."/>
            <person name="Peng Y."/>
        </authorList>
    </citation>
    <scope>NUCLEOTIDE SEQUENCE [LARGE SCALE GENOMIC DNA]</scope>
    <source>
        <strain evidence="2 3">GP24</strain>
    </source>
</reference>
<organism evidence="2 3">
    <name type="scientific">Akkermansia muciniphila</name>
    <dbReference type="NCBI Taxonomy" id="239935"/>
    <lineage>
        <taxon>Bacteria</taxon>
        <taxon>Pseudomonadati</taxon>
        <taxon>Verrucomicrobiota</taxon>
        <taxon>Verrucomicrobiia</taxon>
        <taxon>Verrucomicrobiales</taxon>
        <taxon>Akkermansiaceae</taxon>
        <taxon>Akkermansia</taxon>
    </lineage>
</organism>
<evidence type="ECO:0000313" key="2">
    <source>
        <dbReference type="EMBL" id="PNC18863.1"/>
    </source>
</evidence>
<keyword evidence="1" id="KW-0812">Transmembrane</keyword>
<comment type="caution">
    <text evidence="2">The sequence shown here is derived from an EMBL/GenBank/DDBJ whole genome shotgun (WGS) entry which is preliminary data.</text>
</comment>
<feature type="transmembrane region" description="Helical" evidence="1">
    <location>
        <begin position="6"/>
        <end position="27"/>
    </location>
</feature>
<dbReference type="Proteomes" id="UP000236000">
    <property type="component" value="Unassembled WGS sequence"/>
</dbReference>
<dbReference type="EMBL" id="PJKA01000006">
    <property type="protein sequence ID" value="PNC18863.1"/>
    <property type="molecule type" value="Genomic_DNA"/>
</dbReference>
<keyword evidence="1" id="KW-1133">Transmembrane helix</keyword>
<evidence type="ECO:0000313" key="3">
    <source>
        <dbReference type="Proteomes" id="UP000236000"/>
    </source>
</evidence>
<name>A0A2N8HF00_9BACT</name>
<evidence type="ECO:0000256" key="1">
    <source>
        <dbReference type="SAM" id="Phobius"/>
    </source>
</evidence>
<gene>
    <name evidence="2" type="ORF">CXU22_03445</name>
</gene>
<protein>
    <submittedName>
        <fullName evidence="2">Uncharacterized protein</fullName>
    </submittedName>
</protein>
<accession>A0A2N8HF00</accession>
<proteinExistence type="predicted"/>
<feature type="transmembrane region" description="Helical" evidence="1">
    <location>
        <begin position="34"/>
        <end position="55"/>
    </location>
</feature>
<dbReference type="AlphaFoldDB" id="A0A2N8HF00"/>